<organism evidence="6 7">
    <name type="scientific">Athelia psychrophila</name>
    <dbReference type="NCBI Taxonomy" id="1759441"/>
    <lineage>
        <taxon>Eukaryota</taxon>
        <taxon>Fungi</taxon>
        <taxon>Dikarya</taxon>
        <taxon>Basidiomycota</taxon>
        <taxon>Agaricomycotina</taxon>
        <taxon>Agaricomycetes</taxon>
        <taxon>Agaricomycetidae</taxon>
        <taxon>Atheliales</taxon>
        <taxon>Atheliaceae</taxon>
        <taxon>Athelia</taxon>
    </lineage>
</organism>
<reference evidence="6 7" key="1">
    <citation type="journal article" date="2016" name="Mol. Biol. Evol.">
        <title>Comparative Genomics of Early-Diverging Mushroom-Forming Fungi Provides Insights into the Origins of Lignocellulose Decay Capabilities.</title>
        <authorList>
            <person name="Nagy L.G."/>
            <person name="Riley R."/>
            <person name="Tritt A."/>
            <person name="Adam C."/>
            <person name="Daum C."/>
            <person name="Floudas D."/>
            <person name="Sun H."/>
            <person name="Yadav J.S."/>
            <person name="Pangilinan J."/>
            <person name="Larsson K.H."/>
            <person name="Matsuura K."/>
            <person name="Barry K."/>
            <person name="Labutti K."/>
            <person name="Kuo R."/>
            <person name="Ohm R.A."/>
            <person name="Bhattacharya S.S."/>
            <person name="Shirouzu T."/>
            <person name="Yoshinaga Y."/>
            <person name="Martin F.M."/>
            <person name="Grigoriev I.V."/>
            <person name="Hibbett D.S."/>
        </authorList>
    </citation>
    <scope>NUCLEOTIDE SEQUENCE [LARGE SCALE GENOMIC DNA]</scope>
    <source>
        <strain evidence="6 7">CBS 109695</strain>
    </source>
</reference>
<proteinExistence type="inferred from homology"/>
<protein>
    <recommendedName>
        <fullName evidence="5">CENP-V/GFA domain-containing protein</fullName>
    </recommendedName>
</protein>
<dbReference type="OrthoDB" id="406544at2759"/>
<gene>
    <name evidence="6" type="ORF">FIBSPDRAFT_938337</name>
</gene>
<evidence type="ECO:0000313" key="7">
    <source>
        <dbReference type="Proteomes" id="UP000076532"/>
    </source>
</evidence>
<dbReference type="Proteomes" id="UP000076532">
    <property type="component" value="Unassembled WGS sequence"/>
</dbReference>
<feature type="region of interest" description="Disordered" evidence="4">
    <location>
        <begin position="1"/>
        <end position="23"/>
    </location>
</feature>
<evidence type="ECO:0000256" key="1">
    <source>
        <dbReference type="ARBA" id="ARBA00005495"/>
    </source>
</evidence>
<keyword evidence="7" id="KW-1185">Reference proteome</keyword>
<name>A0A165YSR0_9AGAM</name>
<dbReference type="Gene3D" id="3.90.1590.10">
    <property type="entry name" value="glutathione-dependent formaldehyde- activating enzyme (gfa)"/>
    <property type="match status" value="1"/>
</dbReference>
<dbReference type="InterPro" id="IPR011057">
    <property type="entry name" value="Mss4-like_sf"/>
</dbReference>
<sequence length="327" mass="36970">MLKKRTRKERIQQRSSRAKRGRFKFWQLRSPRLRTRHRSWRGSSPSPKSGRKSWACEQDRAKLDDSDEERRALVDFVRKFNALGFARPPLPLTHLLAPSLLAPPAETLTHENESCDDEGVEWSFVEDGEADVRFEYRAPAPHGLSKFSHINGLGMGRSKLGKGEKENMPLANPVRLGLCVCSICRKTGGYGGAINLSANTDTLKVEGAQYVRKYKAIMDRDTPHASTAASERNFCGECSAMLWLFDAQWAEWTYPFASAIDSELQPAKELTIVRLDSKPAHVRLPEGKKVVYDAYGPLSVADWHKEHGLMVSLSGRLAYVSFWLFNF</sequence>
<feature type="region of interest" description="Disordered" evidence="4">
    <location>
        <begin position="35"/>
        <end position="60"/>
    </location>
</feature>
<evidence type="ECO:0000313" key="6">
    <source>
        <dbReference type="EMBL" id="KZP09876.1"/>
    </source>
</evidence>
<dbReference type="STRING" id="436010.A0A165YSR0"/>
<dbReference type="GO" id="GO:0016846">
    <property type="term" value="F:carbon-sulfur lyase activity"/>
    <property type="evidence" value="ECO:0007669"/>
    <property type="project" value="InterPro"/>
</dbReference>
<keyword evidence="3" id="KW-0862">Zinc</keyword>
<evidence type="ECO:0000256" key="4">
    <source>
        <dbReference type="SAM" id="MobiDB-lite"/>
    </source>
</evidence>
<dbReference type="InterPro" id="IPR006913">
    <property type="entry name" value="CENP-V/GFA"/>
</dbReference>
<keyword evidence="2" id="KW-0479">Metal-binding</keyword>
<comment type="similarity">
    <text evidence="1">Belongs to the Gfa family.</text>
</comment>
<accession>A0A165YSR0</accession>
<dbReference type="GO" id="GO:0046872">
    <property type="term" value="F:metal ion binding"/>
    <property type="evidence" value="ECO:0007669"/>
    <property type="project" value="UniProtKB-KW"/>
</dbReference>
<dbReference type="AlphaFoldDB" id="A0A165YSR0"/>
<feature type="domain" description="CENP-V/GFA" evidence="5">
    <location>
        <begin position="172"/>
        <end position="246"/>
    </location>
</feature>
<evidence type="ECO:0000256" key="2">
    <source>
        <dbReference type="ARBA" id="ARBA00022723"/>
    </source>
</evidence>
<dbReference type="EMBL" id="KV417691">
    <property type="protein sequence ID" value="KZP09876.1"/>
    <property type="molecule type" value="Genomic_DNA"/>
</dbReference>
<evidence type="ECO:0000256" key="3">
    <source>
        <dbReference type="ARBA" id="ARBA00022833"/>
    </source>
</evidence>
<dbReference type="Pfam" id="PF04828">
    <property type="entry name" value="GFA"/>
    <property type="match status" value="1"/>
</dbReference>
<evidence type="ECO:0000259" key="5">
    <source>
        <dbReference type="Pfam" id="PF04828"/>
    </source>
</evidence>
<dbReference type="SUPFAM" id="SSF51316">
    <property type="entry name" value="Mss4-like"/>
    <property type="match status" value="1"/>
</dbReference>